<dbReference type="Proteomes" id="UP001320702">
    <property type="component" value="Unassembled WGS sequence"/>
</dbReference>
<dbReference type="PANTHER" id="PTHR38097">
    <property type="match status" value="1"/>
</dbReference>
<dbReference type="Gene3D" id="4.10.430.10">
    <property type="entry name" value="Histone-like protein H-NS, C-terminal domain"/>
    <property type="match status" value="1"/>
</dbReference>
<evidence type="ECO:0000256" key="4">
    <source>
        <dbReference type="ARBA" id="ARBA00023125"/>
    </source>
</evidence>
<evidence type="ECO:0000259" key="6">
    <source>
        <dbReference type="SMART" id="SM00528"/>
    </source>
</evidence>
<feature type="domain" description="DNA-binding protein H-NS-like C-terminal" evidence="6">
    <location>
        <begin position="61"/>
        <end position="106"/>
    </location>
</feature>
<name>A0ABT2KEA3_9RHOB</name>
<keyword evidence="3" id="KW-0963">Cytoplasm</keyword>
<dbReference type="InterPro" id="IPR027444">
    <property type="entry name" value="H-NS_C_dom"/>
</dbReference>
<dbReference type="EMBL" id="JANAVZ010000017">
    <property type="protein sequence ID" value="MCT4334701.1"/>
    <property type="molecule type" value="Genomic_DNA"/>
</dbReference>
<dbReference type="InterPro" id="IPR037150">
    <property type="entry name" value="H-NS_C_dom_sf"/>
</dbReference>
<protein>
    <submittedName>
        <fullName evidence="7">H-NS histone family protein</fullName>
    </submittedName>
</protein>
<dbReference type="Pfam" id="PF00816">
    <property type="entry name" value="Histone_HNS"/>
    <property type="match status" value="1"/>
</dbReference>
<sequence>MPMIDLDTLDLPQLKALKRDIEKRISHYSERKRREAYEAANAAAREYGFSLSELVTTSKAGKITSPAAPKYANPENPSQTWAGRGRQPKWFSEAIASGRTAEDLAIGKP</sequence>
<comment type="similarity">
    <text evidence="2">Belongs to the histone-like protein H-NS family.</text>
</comment>
<evidence type="ECO:0000256" key="2">
    <source>
        <dbReference type="ARBA" id="ARBA00010610"/>
    </source>
</evidence>
<evidence type="ECO:0000256" key="1">
    <source>
        <dbReference type="ARBA" id="ARBA00004453"/>
    </source>
</evidence>
<evidence type="ECO:0000256" key="3">
    <source>
        <dbReference type="ARBA" id="ARBA00022490"/>
    </source>
</evidence>
<dbReference type="SMART" id="SM00528">
    <property type="entry name" value="HNS"/>
    <property type="match status" value="1"/>
</dbReference>
<dbReference type="PANTHER" id="PTHR38097:SF2">
    <property type="entry name" value="DNA-BINDING PROTEIN STPA"/>
    <property type="match status" value="1"/>
</dbReference>
<comment type="subcellular location">
    <subcellularLocation>
        <location evidence="1">Cytoplasm</location>
        <location evidence="1">Nucleoid</location>
    </subcellularLocation>
</comment>
<evidence type="ECO:0000256" key="5">
    <source>
        <dbReference type="SAM" id="MobiDB-lite"/>
    </source>
</evidence>
<comment type="caution">
    <text evidence="7">The sequence shown here is derived from an EMBL/GenBank/DDBJ whole genome shotgun (WGS) entry which is preliminary data.</text>
</comment>
<feature type="region of interest" description="Disordered" evidence="5">
    <location>
        <begin position="64"/>
        <end position="87"/>
    </location>
</feature>
<keyword evidence="8" id="KW-1185">Reference proteome</keyword>
<keyword evidence="4" id="KW-0238">DNA-binding</keyword>
<proteinExistence type="inferred from homology"/>
<reference evidence="7 8" key="1">
    <citation type="submission" date="2022-04" db="EMBL/GenBank/DDBJ databases">
        <title>Paracoccus sp. YLB-12 draft genome sequence.</title>
        <authorList>
            <person name="Yu L."/>
        </authorList>
    </citation>
    <scope>NUCLEOTIDE SEQUENCE [LARGE SCALE GENOMIC DNA]</scope>
    <source>
        <strain evidence="7 8">YLB-12</strain>
    </source>
</reference>
<dbReference type="SUPFAM" id="SSF81273">
    <property type="entry name" value="H-NS histone-like proteins"/>
    <property type="match status" value="1"/>
</dbReference>
<evidence type="ECO:0000313" key="7">
    <source>
        <dbReference type="EMBL" id="MCT4334701.1"/>
    </source>
</evidence>
<accession>A0ABT2KEA3</accession>
<organism evidence="7 8">
    <name type="scientific">Paracoccus maritimus</name>
    <dbReference type="NCBI Taxonomy" id="2933292"/>
    <lineage>
        <taxon>Bacteria</taxon>
        <taxon>Pseudomonadati</taxon>
        <taxon>Pseudomonadota</taxon>
        <taxon>Alphaproteobacteria</taxon>
        <taxon>Rhodobacterales</taxon>
        <taxon>Paracoccaceae</taxon>
        <taxon>Paracoccus</taxon>
    </lineage>
</organism>
<evidence type="ECO:0000313" key="8">
    <source>
        <dbReference type="Proteomes" id="UP001320702"/>
    </source>
</evidence>
<gene>
    <name evidence="7" type="ORF">MU516_17770</name>
</gene>